<dbReference type="RefSeq" id="WP_242370962.1">
    <property type="nucleotide sequence ID" value="NZ_JAKRKC020000002.1"/>
</dbReference>
<dbReference type="EMBL" id="JAKRKC020000002">
    <property type="protein sequence ID" value="MCK2218136.1"/>
    <property type="molecule type" value="Genomic_DNA"/>
</dbReference>
<evidence type="ECO:0000313" key="2">
    <source>
        <dbReference type="Proteomes" id="UP001317259"/>
    </source>
</evidence>
<name>A0ABT0G0L3_9ACTN</name>
<comment type="caution">
    <text evidence="1">The sequence shown here is derived from an EMBL/GenBank/DDBJ whole genome shotgun (WGS) entry which is preliminary data.</text>
</comment>
<evidence type="ECO:0000313" key="1">
    <source>
        <dbReference type="EMBL" id="MCK2218136.1"/>
    </source>
</evidence>
<reference evidence="1 2" key="1">
    <citation type="submission" date="2022-04" db="EMBL/GenBank/DDBJ databases">
        <title>Genome draft of Actinomadura sp. ATCC 31491.</title>
        <authorList>
            <person name="Shi X."/>
            <person name="Du Y."/>
        </authorList>
    </citation>
    <scope>NUCLEOTIDE SEQUENCE [LARGE SCALE GENOMIC DNA]</scope>
    <source>
        <strain evidence="1 2">ATCC 31491</strain>
    </source>
</reference>
<gene>
    <name evidence="1" type="ORF">MF672_030750</name>
</gene>
<keyword evidence="2" id="KW-1185">Reference proteome</keyword>
<dbReference type="Proteomes" id="UP001317259">
    <property type="component" value="Unassembled WGS sequence"/>
</dbReference>
<accession>A0ABT0G0L3</accession>
<proteinExistence type="predicted"/>
<protein>
    <submittedName>
        <fullName evidence="1">Uncharacterized protein</fullName>
    </submittedName>
</protein>
<organism evidence="1 2">
    <name type="scientific">Actinomadura luzonensis</name>
    <dbReference type="NCBI Taxonomy" id="2805427"/>
    <lineage>
        <taxon>Bacteria</taxon>
        <taxon>Bacillati</taxon>
        <taxon>Actinomycetota</taxon>
        <taxon>Actinomycetes</taxon>
        <taxon>Streptosporangiales</taxon>
        <taxon>Thermomonosporaceae</taxon>
        <taxon>Actinomadura</taxon>
    </lineage>
</organism>
<sequence length="63" mass="6531">MLGGAFAVVTDVADVAVGALVVGVSDVFVELGGYRPLAYVTKRFWTAGSSEVGFLLGDRPLGR</sequence>